<gene>
    <name evidence="1" type="ORF">M4018_081960</name>
    <name evidence="2" type="ORF">R6500_081960</name>
</gene>
<accession>A0A8F7PXF5</accession>
<proteinExistence type="predicted"/>
<organism evidence="1">
    <name type="scientific">Streptomyces rimosus</name>
    <dbReference type="NCBI Taxonomy" id="1927"/>
    <lineage>
        <taxon>Bacteria</taxon>
        <taxon>Bacillati</taxon>
        <taxon>Actinomycetota</taxon>
        <taxon>Actinomycetes</taxon>
        <taxon>Kitasatosporales</taxon>
        <taxon>Streptomycetaceae</taxon>
        <taxon>Streptomyces</taxon>
    </lineage>
</organism>
<dbReference type="EMBL" id="MZ502218">
    <property type="protein sequence ID" value="QXV92003.1"/>
    <property type="molecule type" value="Genomic_DNA"/>
</dbReference>
<dbReference type="InterPro" id="IPR038563">
    <property type="entry name" value="Endonuclease_7_sf"/>
</dbReference>
<reference evidence="1" key="1">
    <citation type="submission" date="2021-06" db="EMBL/GenBank/DDBJ databases">
        <authorList>
            <person name="Tome M."/>
            <person name="Jakse J."/>
            <person name="Slemc L."/>
            <person name="Garcia A.R."/>
            <person name="Petkovic H."/>
        </authorList>
    </citation>
    <scope>NUCLEOTIDE SEQUENCE</scope>
    <source>
        <plasmid evidence="2">pPZG101</plasmid>
        <plasmid evidence="1">unnamed</plasmid>
    </source>
</reference>
<evidence type="ECO:0000313" key="1">
    <source>
        <dbReference type="EMBL" id="QXV92003.1"/>
    </source>
</evidence>
<dbReference type="GeneID" id="66860676"/>
<geneLocation type="plasmid" evidence="1">
    <name>unnamed</name>
</geneLocation>
<evidence type="ECO:0000313" key="2">
    <source>
        <dbReference type="EMBL" id="QXV92272.1"/>
    </source>
</evidence>
<name>A0A8F7PXF5_STRRM</name>
<dbReference type="Gene3D" id="3.40.1800.10">
    <property type="entry name" value="His-Me finger endonucleases"/>
    <property type="match status" value="1"/>
</dbReference>
<dbReference type="InterPro" id="IPR044925">
    <property type="entry name" value="His-Me_finger_sf"/>
</dbReference>
<dbReference type="SUPFAM" id="SSF54060">
    <property type="entry name" value="His-Me finger endonucleases"/>
    <property type="match status" value="1"/>
</dbReference>
<protein>
    <submittedName>
        <fullName evidence="1">Uncharacterized protein</fullName>
    </submittedName>
</protein>
<keyword evidence="1" id="KW-0614">Plasmid</keyword>
<dbReference type="AlphaFoldDB" id="A0A8F7PXF5"/>
<dbReference type="Pfam" id="PF02945">
    <property type="entry name" value="Endonuclease_7"/>
    <property type="match status" value="1"/>
</dbReference>
<dbReference type="EMBL" id="MZ502219">
    <property type="protein sequence ID" value="QXV92272.1"/>
    <property type="molecule type" value="Genomic_DNA"/>
</dbReference>
<dbReference type="RefSeq" id="WP_003979149.1">
    <property type="nucleotide sequence ID" value="NZ_CP025552.1"/>
</dbReference>
<geneLocation type="plasmid" evidence="2">
    <name>pPZG101</name>
</geneLocation>
<dbReference type="InterPro" id="IPR004211">
    <property type="entry name" value="Endonuclease_7"/>
</dbReference>
<sequence length="220" mass="24198">MSSAAKAAYLLAHPTCPICGGITNDIDHEHPTDLVRGALCHRCNSRVGSLEAALRLPPRCFQTLAGDLHRAYARTGHVNLARFTGDLSYLGLTKDEYRSRFAVVHTQLTERYVYWTEVTVEGMTRRTTWIKTGPLLDEEEAQKVLHRLQDPARVPPHLYIVLTLEPDDGINSPYPRGLAYIHLTPGAITNIMELHRAEAAAAARDAEAGLGKHGGATASR</sequence>